<comment type="caution">
    <text evidence="1">The sequence shown here is derived from an EMBL/GenBank/DDBJ whole genome shotgun (WGS) entry which is preliminary data.</text>
</comment>
<sequence length="132" mass="14238">NTEIPVKLLLDTGASHALWLYPKSHPGLKLPEKVADSYLGKGLSGDIYGKLGKIHGFRLGGSIFSSPIVAFPDSASVGNSSGLDDRNGSLGSEILRRFRVIIDYPNKQITLTPINIATITDMNIYTGKFSFS</sequence>
<proteinExistence type="predicted"/>
<dbReference type="Gene3D" id="2.40.70.10">
    <property type="entry name" value="Acid Proteases"/>
    <property type="match status" value="1"/>
</dbReference>
<accession>X1V2F8</accession>
<dbReference type="AlphaFoldDB" id="X1V2F8"/>
<evidence type="ECO:0000313" key="1">
    <source>
        <dbReference type="EMBL" id="GAJ23943.1"/>
    </source>
</evidence>
<feature type="non-terminal residue" evidence="1">
    <location>
        <position position="1"/>
    </location>
</feature>
<reference evidence="1" key="1">
    <citation type="journal article" date="2014" name="Front. Microbiol.">
        <title>High frequency of phylogenetically diverse reductive dehalogenase-homologous genes in deep subseafloor sedimentary metagenomes.</title>
        <authorList>
            <person name="Kawai M."/>
            <person name="Futagami T."/>
            <person name="Toyoda A."/>
            <person name="Takaki Y."/>
            <person name="Nishi S."/>
            <person name="Hori S."/>
            <person name="Arai W."/>
            <person name="Tsubouchi T."/>
            <person name="Morono Y."/>
            <person name="Uchiyama I."/>
            <person name="Ito T."/>
            <person name="Fujiyama A."/>
            <person name="Inagaki F."/>
            <person name="Takami H."/>
        </authorList>
    </citation>
    <scope>NUCLEOTIDE SEQUENCE</scope>
    <source>
        <strain evidence="1">Expedition CK06-06</strain>
    </source>
</reference>
<gene>
    <name evidence="1" type="ORF">S12H4_55966</name>
</gene>
<dbReference type="EMBL" id="BARW01035959">
    <property type="protein sequence ID" value="GAJ23943.1"/>
    <property type="molecule type" value="Genomic_DNA"/>
</dbReference>
<protein>
    <recommendedName>
        <fullName evidence="2">Peptidase A2 domain-containing protein</fullName>
    </recommendedName>
</protein>
<name>X1V2F8_9ZZZZ</name>
<evidence type="ECO:0008006" key="2">
    <source>
        <dbReference type="Google" id="ProtNLM"/>
    </source>
</evidence>
<organism evidence="1">
    <name type="scientific">marine sediment metagenome</name>
    <dbReference type="NCBI Taxonomy" id="412755"/>
    <lineage>
        <taxon>unclassified sequences</taxon>
        <taxon>metagenomes</taxon>
        <taxon>ecological metagenomes</taxon>
    </lineage>
</organism>
<dbReference type="InterPro" id="IPR021109">
    <property type="entry name" value="Peptidase_aspartic_dom_sf"/>
</dbReference>